<sequence>MPGIAKKLGASYHHNYQSRKFSESAALLTHLREYGLRVQWKRAPKPPFERIILHDFTLLKPTGQRPLPGLRYTINGQPSCRIYHLERLTNAITNKTITHYMLSLQGYATNLPFEWKDPSEFSKTGFSTTIQRAQMLYAFDDEDIDLSDMEGIVPFGDVVSVPFEFAISSLDGSREFCSLVDYGVSFHEMVQTLSDAAVQEGKGFNSKHMRAILRNCYHGKQRTYGMRPSEIKQELKNRGFRKGGLVVSWGSSHLDFYAVARMFKGIDRIIVKRNELLPERFKRLSLDQLLRRTSNLRTTKLKAVYTVMANEIKPVTAWHSASEDTRALRPIAKRTRSELVKLLGDLGFFNSNFWANPVWAADDRGEMEEDEEALAQEESNDIIQDTLDVESEDEVETSMEEESLPDLADSEESDTDEESEEEGSELDGESEEEASDSGEESGGENSESDGEGEDGGEEEGHYEPYQRNRKRE</sequence>
<dbReference type="Proteomes" id="UP001521785">
    <property type="component" value="Unassembled WGS sequence"/>
</dbReference>
<keyword evidence="3" id="KW-1185">Reference proteome</keyword>
<organism evidence="2 3">
    <name type="scientific">Paraconiothyrium brasiliense</name>
    <dbReference type="NCBI Taxonomy" id="300254"/>
    <lineage>
        <taxon>Eukaryota</taxon>
        <taxon>Fungi</taxon>
        <taxon>Dikarya</taxon>
        <taxon>Ascomycota</taxon>
        <taxon>Pezizomycotina</taxon>
        <taxon>Dothideomycetes</taxon>
        <taxon>Pleosporomycetidae</taxon>
        <taxon>Pleosporales</taxon>
        <taxon>Massarineae</taxon>
        <taxon>Didymosphaeriaceae</taxon>
        <taxon>Paraconiothyrium</taxon>
    </lineage>
</organism>
<feature type="compositionally biased region" description="Acidic residues" evidence="1">
    <location>
        <begin position="365"/>
        <end position="380"/>
    </location>
</feature>
<gene>
    <name evidence="2" type="ORF">SLS60_000777</name>
</gene>
<dbReference type="EMBL" id="JAKJXO020000001">
    <property type="protein sequence ID" value="KAL1612550.1"/>
    <property type="molecule type" value="Genomic_DNA"/>
</dbReference>
<feature type="compositionally biased region" description="Acidic residues" evidence="1">
    <location>
        <begin position="387"/>
        <end position="457"/>
    </location>
</feature>
<reference evidence="2 3" key="1">
    <citation type="submission" date="2024-02" db="EMBL/GenBank/DDBJ databases">
        <title>De novo assembly and annotation of 12 fungi associated with fruit tree decline syndrome in Ontario, Canada.</title>
        <authorList>
            <person name="Sulman M."/>
            <person name="Ellouze W."/>
            <person name="Ilyukhin E."/>
        </authorList>
    </citation>
    <scope>NUCLEOTIDE SEQUENCE [LARGE SCALE GENOMIC DNA]</scope>
    <source>
        <strain evidence="2 3">M42-189</strain>
    </source>
</reference>
<feature type="region of interest" description="Disordered" evidence="1">
    <location>
        <begin position="364"/>
        <end position="472"/>
    </location>
</feature>
<accession>A0ABR3S779</accession>
<evidence type="ECO:0000256" key="1">
    <source>
        <dbReference type="SAM" id="MobiDB-lite"/>
    </source>
</evidence>
<protein>
    <submittedName>
        <fullName evidence="2">Uncharacterized protein</fullName>
    </submittedName>
</protein>
<evidence type="ECO:0000313" key="3">
    <source>
        <dbReference type="Proteomes" id="UP001521785"/>
    </source>
</evidence>
<name>A0ABR3S779_9PLEO</name>
<comment type="caution">
    <text evidence="2">The sequence shown here is derived from an EMBL/GenBank/DDBJ whole genome shotgun (WGS) entry which is preliminary data.</text>
</comment>
<evidence type="ECO:0000313" key="2">
    <source>
        <dbReference type="EMBL" id="KAL1612550.1"/>
    </source>
</evidence>
<proteinExistence type="predicted"/>